<keyword evidence="10" id="KW-0539">Nucleus</keyword>
<dbReference type="EC" id="2.1.1.356" evidence="2"/>
<evidence type="ECO:0000313" key="15">
    <source>
        <dbReference type="Ensembl" id="ENSTGEP00000013364.1"/>
    </source>
</evidence>
<dbReference type="PANTHER" id="PTHR45747:SF1">
    <property type="entry name" value="HISTONE-LYSINE N-METHYLTRANSFERASE EZH1"/>
    <property type="match status" value="1"/>
</dbReference>
<feature type="domain" description="SET" evidence="13">
    <location>
        <begin position="512"/>
        <end position="627"/>
    </location>
</feature>
<evidence type="ECO:0000256" key="6">
    <source>
        <dbReference type="ARBA" id="ARBA00022691"/>
    </source>
</evidence>
<dbReference type="GO" id="GO:0035098">
    <property type="term" value="C:ESC/E(Z) complex"/>
    <property type="evidence" value="ECO:0007669"/>
    <property type="project" value="TreeGrafter"/>
</dbReference>
<dbReference type="SMART" id="SM00717">
    <property type="entry name" value="SANT"/>
    <property type="match status" value="2"/>
</dbReference>
<dbReference type="Gene3D" id="2.170.270.10">
    <property type="entry name" value="SET domain"/>
    <property type="match status" value="1"/>
</dbReference>
<evidence type="ECO:0000256" key="11">
    <source>
        <dbReference type="ARBA" id="ARBA00048568"/>
    </source>
</evidence>
<dbReference type="InterPro" id="IPR026489">
    <property type="entry name" value="CXC_dom"/>
</dbReference>
<feature type="region of interest" description="Disordered" evidence="12">
    <location>
        <begin position="147"/>
        <end position="191"/>
    </location>
</feature>
<dbReference type="Ensembl" id="ENSTGET00000016048.1">
    <property type="protein sequence ID" value="ENSTGEP00000013364.1"/>
    <property type="gene ID" value="ENSTGEG00000010831.1"/>
</dbReference>
<dbReference type="Pfam" id="PF21358">
    <property type="entry name" value="Ezh2_MCSS"/>
    <property type="match status" value="1"/>
</dbReference>
<dbReference type="CDD" id="cd19217">
    <property type="entry name" value="SET_EZH1"/>
    <property type="match status" value="1"/>
</dbReference>
<evidence type="ECO:0000256" key="5">
    <source>
        <dbReference type="ARBA" id="ARBA00022679"/>
    </source>
</evidence>
<name>A0A8D2F0K2_THEGE</name>
<dbReference type="PROSITE" id="PS51633">
    <property type="entry name" value="CXC"/>
    <property type="match status" value="1"/>
</dbReference>
<dbReference type="InterPro" id="IPR044438">
    <property type="entry name" value="EZH1_SET"/>
</dbReference>
<reference evidence="15" key="2">
    <citation type="submission" date="2025-08" db="UniProtKB">
        <authorList>
            <consortium name="Ensembl"/>
        </authorList>
    </citation>
    <scope>IDENTIFICATION</scope>
</reference>
<dbReference type="SUPFAM" id="SSF82199">
    <property type="entry name" value="SET domain"/>
    <property type="match status" value="1"/>
</dbReference>
<evidence type="ECO:0000256" key="7">
    <source>
        <dbReference type="ARBA" id="ARBA00022853"/>
    </source>
</evidence>
<dbReference type="Pfam" id="PF00856">
    <property type="entry name" value="SET"/>
    <property type="match status" value="1"/>
</dbReference>
<comment type="subcellular location">
    <subcellularLocation>
        <location evidence="1">Nucleus</location>
    </subcellularLocation>
</comment>
<dbReference type="InterPro" id="IPR001005">
    <property type="entry name" value="SANT/Myb"/>
</dbReference>
<keyword evidence="3" id="KW-0678">Repressor</keyword>
<dbReference type="AlphaFoldDB" id="A0A8D2F0K2"/>
<evidence type="ECO:0000256" key="1">
    <source>
        <dbReference type="ARBA" id="ARBA00004123"/>
    </source>
</evidence>
<dbReference type="SMART" id="SM00317">
    <property type="entry name" value="SET"/>
    <property type="match status" value="1"/>
</dbReference>
<dbReference type="CDD" id="cd00167">
    <property type="entry name" value="SANT"/>
    <property type="match status" value="1"/>
</dbReference>
<dbReference type="InterPro" id="IPR048358">
    <property type="entry name" value="EZH1/2_MCSS"/>
</dbReference>
<evidence type="ECO:0000256" key="3">
    <source>
        <dbReference type="ARBA" id="ARBA00022491"/>
    </source>
</evidence>
<keyword evidence="7" id="KW-0156">Chromatin regulator</keyword>
<dbReference type="Proteomes" id="UP000694411">
    <property type="component" value="Chromosome 16"/>
</dbReference>
<evidence type="ECO:0000313" key="16">
    <source>
        <dbReference type="Proteomes" id="UP000694411"/>
    </source>
</evidence>
<dbReference type="GO" id="GO:0032259">
    <property type="term" value="P:methylation"/>
    <property type="evidence" value="ECO:0007669"/>
    <property type="project" value="UniProtKB-KW"/>
</dbReference>
<dbReference type="Pfam" id="PF18264">
    <property type="entry name" value="preSET_CXC"/>
    <property type="match status" value="1"/>
</dbReference>
<feature type="compositionally biased region" description="Basic and acidic residues" evidence="12">
    <location>
        <begin position="154"/>
        <end position="171"/>
    </location>
</feature>
<proteinExistence type="predicted"/>
<dbReference type="GO" id="GO:0031507">
    <property type="term" value="P:heterochromatin formation"/>
    <property type="evidence" value="ECO:0007669"/>
    <property type="project" value="TreeGrafter"/>
</dbReference>
<evidence type="ECO:0000259" key="14">
    <source>
        <dbReference type="PROSITE" id="PS51633"/>
    </source>
</evidence>
<accession>A0A8D2F0K2</accession>
<dbReference type="SMART" id="SM01114">
    <property type="entry name" value="CXC"/>
    <property type="match status" value="1"/>
</dbReference>
<dbReference type="InterPro" id="IPR033467">
    <property type="entry name" value="Tesmin/TSO1-like_CXC"/>
</dbReference>
<dbReference type="InterPro" id="IPR001214">
    <property type="entry name" value="SET_dom"/>
</dbReference>
<evidence type="ECO:0000256" key="10">
    <source>
        <dbReference type="ARBA" id="ARBA00023242"/>
    </source>
</evidence>
<evidence type="ECO:0000256" key="12">
    <source>
        <dbReference type="SAM" id="MobiDB-lite"/>
    </source>
</evidence>
<sequence length="646" mass="74095">MEIPNPPTSKCITYWKRKVKSEYMRLRQLKRLQANMGAKALYVANFAKVQEKTQILNEEWKKLRVQPVQSMKPVSGHPFLKKVEDETVLCNIPYMGDEVKEEDETFIEELINNYDGKVHGEEEMIPGSVLISDAVFLELVDALNQYSDEEEDGHNDTSDGKQDDSKEDLPVTRKRKRHAIEGNKKSSKKQFPNDMIFSAIASMFPENGVPDDMKERYRELTEMSDPNALPPQCTPNIDGPNAKSVQREQSLHSFHTLFCRRCFKYDCFLHPFHATPNVYKRKNKEIKIEPEPCGTDCFLLLANSRCQTPTKQKASPAPPQLCVVEAPSEPVEWTGAEESLFRVFHGTYFNNFCSIARLLGTKTCKQVFQFAVKESLILKLPTDELMNPSQKKKRKHRLWAAHCRKIQLKKDNSSTQVYNYQPCDHPDRPCDSTCPCIMTQNFCEKFCQCNPDCQNRFPGCRCKTQCNTKQCPCYLAVRECDPDLCLTCGASEHWDCKVVSCKNCSIQRGLKKHLLLAPSDVAGWGTFIKESVQKNEFISEYCGELISQDEADRRGKVYDKYMSSFLFNLNNDFVVDATRKGNKIRFANHSVNPNCYAKVVMVNGDHRIGIFAKRAIQAGEELFFDYRYSQADALKYVGIERETDVL</sequence>
<reference evidence="15" key="3">
    <citation type="submission" date="2025-09" db="UniProtKB">
        <authorList>
            <consortium name="Ensembl"/>
        </authorList>
    </citation>
    <scope>IDENTIFICATION</scope>
</reference>
<dbReference type="Pfam" id="PF18118">
    <property type="entry name" value="PRC2_HTH_1"/>
    <property type="match status" value="1"/>
</dbReference>
<reference evidence="15" key="1">
    <citation type="submission" date="2018-05" db="EMBL/GenBank/DDBJ databases">
        <title>Whole genome of Theropithecus gelada.</title>
        <authorList>
            <person name="Chiou K.L."/>
            <person name="Snyder-Mackler N."/>
        </authorList>
    </citation>
    <scope>NUCLEOTIDE SEQUENCE [LARGE SCALE GENOMIC DNA]</scope>
</reference>
<keyword evidence="9" id="KW-0804">Transcription</keyword>
<dbReference type="GO" id="GO:0031491">
    <property type="term" value="F:nucleosome binding"/>
    <property type="evidence" value="ECO:0007669"/>
    <property type="project" value="UniProtKB-ARBA"/>
</dbReference>
<evidence type="ECO:0000256" key="9">
    <source>
        <dbReference type="ARBA" id="ARBA00023163"/>
    </source>
</evidence>
<keyword evidence="5" id="KW-0808">Transferase</keyword>
<evidence type="ECO:0000256" key="2">
    <source>
        <dbReference type="ARBA" id="ARBA00012186"/>
    </source>
</evidence>
<dbReference type="InterPro" id="IPR046341">
    <property type="entry name" value="SET_dom_sf"/>
</dbReference>
<keyword evidence="4" id="KW-0489">Methyltransferase</keyword>
<keyword evidence="6" id="KW-0949">S-adenosyl-L-methionine</keyword>
<evidence type="ECO:0000256" key="4">
    <source>
        <dbReference type="ARBA" id="ARBA00022603"/>
    </source>
</evidence>
<evidence type="ECO:0000259" key="13">
    <source>
        <dbReference type="PROSITE" id="PS50280"/>
    </source>
</evidence>
<dbReference type="InterPro" id="IPR021654">
    <property type="entry name" value="EZH1/EZH2"/>
</dbReference>
<dbReference type="GO" id="GO:0140951">
    <property type="term" value="F:histone H3K27 trimethyltransferase activity"/>
    <property type="evidence" value="ECO:0007669"/>
    <property type="project" value="UniProtKB-EC"/>
</dbReference>
<keyword evidence="8" id="KW-0805">Transcription regulation</keyword>
<protein>
    <recommendedName>
        <fullName evidence="2">[histone H3]-lysine(27) N-trimethyltransferase</fullName>
        <ecNumber evidence="2">2.1.1.356</ecNumber>
    </recommendedName>
</protein>
<keyword evidence="16" id="KW-1185">Reference proteome</keyword>
<dbReference type="InterPro" id="IPR041343">
    <property type="entry name" value="PRC2_HTH_1"/>
</dbReference>
<organism evidence="15 16">
    <name type="scientific">Theropithecus gelada</name>
    <name type="common">Gelada baboon</name>
    <dbReference type="NCBI Taxonomy" id="9565"/>
    <lineage>
        <taxon>Eukaryota</taxon>
        <taxon>Metazoa</taxon>
        <taxon>Chordata</taxon>
        <taxon>Craniata</taxon>
        <taxon>Vertebrata</taxon>
        <taxon>Euteleostomi</taxon>
        <taxon>Mammalia</taxon>
        <taxon>Eutheria</taxon>
        <taxon>Euarchontoglires</taxon>
        <taxon>Primates</taxon>
        <taxon>Haplorrhini</taxon>
        <taxon>Catarrhini</taxon>
        <taxon>Cercopithecidae</taxon>
        <taxon>Cercopithecinae</taxon>
        <taxon>Theropithecus</taxon>
    </lineage>
</organism>
<dbReference type="Pfam" id="PF11616">
    <property type="entry name" value="EZH2_WD-Binding"/>
    <property type="match status" value="1"/>
</dbReference>
<comment type="catalytic activity">
    <reaction evidence="11">
        <text>L-lysyl(27)-[histone H3] + 3 S-adenosyl-L-methionine = N(6),N(6),N(6)-trimethyl-L-lysyl(27)-[histone H3] + 3 S-adenosyl-L-homocysteine + 3 H(+)</text>
        <dbReference type="Rhea" id="RHEA:60292"/>
        <dbReference type="Rhea" id="RHEA-COMP:15535"/>
        <dbReference type="Rhea" id="RHEA-COMP:15548"/>
        <dbReference type="ChEBI" id="CHEBI:15378"/>
        <dbReference type="ChEBI" id="CHEBI:29969"/>
        <dbReference type="ChEBI" id="CHEBI:57856"/>
        <dbReference type="ChEBI" id="CHEBI:59789"/>
        <dbReference type="ChEBI" id="CHEBI:61961"/>
        <dbReference type="EC" id="2.1.1.356"/>
    </reaction>
</comment>
<dbReference type="PANTHER" id="PTHR45747">
    <property type="entry name" value="HISTONE-LYSINE N-METHYLTRANSFERASE E(Z)"/>
    <property type="match status" value="1"/>
</dbReference>
<evidence type="ECO:0000256" key="8">
    <source>
        <dbReference type="ARBA" id="ARBA00023015"/>
    </source>
</evidence>
<dbReference type="InterPro" id="IPR041355">
    <property type="entry name" value="Pre-SET_CXC"/>
</dbReference>
<feature type="domain" description="CXC" evidence="14">
    <location>
        <begin position="403"/>
        <end position="505"/>
    </location>
</feature>
<dbReference type="FunFam" id="2.170.270.10:FF:000001">
    <property type="entry name" value="Putative histone-lysine N-methyltransferase EZH2"/>
    <property type="match status" value="1"/>
</dbReference>
<dbReference type="InterPro" id="IPR045318">
    <property type="entry name" value="EZH1/2-like"/>
</dbReference>
<dbReference type="PROSITE" id="PS50280">
    <property type="entry name" value="SET"/>
    <property type="match status" value="1"/>
</dbReference>